<accession>A0A5R8KDI3</accession>
<dbReference type="AlphaFoldDB" id="A0A5R8KDI3"/>
<proteinExistence type="predicted"/>
<gene>
    <name evidence="3" type="ORF">FEM03_14020</name>
</gene>
<comment type="caution">
    <text evidence="3">The sequence shown here is derived from an EMBL/GenBank/DDBJ whole genome shotgun (WGS) entry which is preliminary data.</text>
</comment>
<evidence type="ECO:0000313" key="4">
    <source>
        <dbReference type="Proteomes" id="UP000306196"/>
    </source>
</evidence>
<evidence type="ECO:0000313" key="3">
    <source>
        <dbReference type="EMBL" id="TLD70297.1"/>
    </source>
</evidence>
<dbReference type="RefSeq" id="WP_138086896.1">
    <property type="nucleotide sequence ID" value="NZ_VAUV01000009.1"/>
</dbReference>
<keyword evidence="2" id="KW-0812">Transmembrane</keyword>
<organism evidence="3 4">
    <name type="scientific">Phragmitibacter flavus</name>
    <dbReference type="NCBI Taxonomy" id="2576071"/>
    <lineage>
        <taxon>Bacteria</taxon>
        <taxon>Pseudomonadati</taxon>
        <taxon>Verrucomicrobiota</taxon>
        <taxon>Verrucomicrobiia</taxon>
        <taxon>Verrucomicrobiales</taxon>
        <taxon>Verrucomicrobiaceae</taxon>
        <taxon>Phragmitibacter</taxon>
    </lineage>
</organism>
<name>A0A5R8KDI3_9BACT</name>
<feature type="compositionally biased region" description="Pro residues" evidence="1">
    <location>
        <begin position="178"/>
        <end position="190"/>
    </location>
</feature>
<dbReference type="Proteomes" id="UP000306196">
    <property type="component" value="Unassembled WGS sequence"/>
</dbReference>
<reference evidence="3 4" key="1">
    <citation type="submission" date="2019-05" db="EMBL/GenBank/DDBJ databases">
        <title>Verrucobacter flavum gen. nov., sp. nov. a new member of the family Verrucomicrobiaceae.</title>
        <authorList>
            <person name="Szuroczki S."/>
            <person name="Abbaszade G."/>
            <person name="Szabo A."/>
            <person name="Felfoldi T."/>
            <person name="Schumann P."/>
            <person name="Boka K."/>
            <person name="Keki Z."/>
            <person name="Toumi M."/>
            <person name="Toth E."/>
        </authorList>
    </citation>
    <scope>NUCLEOTIDE SEQUENCE [LARGE SCALE GENOMIC DNA]</scope>
    <source>
        <strain evidence="3 4">MG-N-17</strain>
    </source>
</reference>
<evidence type="ECO:0000256" key="1">
    <source>
        <dbReference type="SAM" id="MobiDB-lite"/>
    </source>
</evidence>
<keyword evidence="2" id="KW-1133">Transmembrane helix</keyword>
<dbReference type="OrthoDB" id="188913at2"/>
<feature type="transmembrane region" description="Helical" evidence="2">
    <location>
        <begin position="12"/>
        <end position="29"/>
    </location>
</feature>
<evidence type="ECO:0000256" key="2">
    <source>
        <dbReference type="SAM" id="Phobius"/>
    </source>
</evidence>
<keyword evidence="4" id="KW-1185">Reference proteome</keyword>
<protein>
    <submittedName>
        <fullName evidence="3">Uncharacterized protein</fullName>
    </submittedName>
</protein>
<sequence length="218" mass="24175">MSRSLNPREKRLLIAVLATLFLTFNFLVIREFTNRRAATSTGLTQLTEQVASNKVWLGDRAFWEKRKAWLDQNMPYTESAGRSQGQLLEDLQTSALDLGLAVTNTTLLEPLALDHANEVGVTLRLRGDQDILLRWLLTLQSPEKFQAIKSIELELDARARETTPQAQCNLTVARWFNPTPPPGQPTPAAEPAPATTPEADPAPTEEEPVNPLDLGSPI</sequence>
<keyword evidence="2" id="KW-0472">Membrane</keyword>
<dbReference type="EMBL" id="VAUV01000009">
    <property type="protein sequence ID" value="TLD70297.1"/>
    <property type="molecule type" value="Genomic_DNA"/>
</dbReference>
<feature type="region of interest" description="Disordered" evidence="1">
    <location>
        <begin position="174"/>
        <end position="218"/>
    </location>
</feature>
<feature type="compositionally biased region" description="Low complexity" evidence="1">
    <location>
        <begin position="191"/>
        <end position="202"/>
    </location>
</feature>